<evidence type="ECO:0000256" key="5">
    <source>
        <dbReference type="ARBA" id="ARBA00022764"/>
    </source>
</evidence>
<evidence type="ECO:0000313" key="6">
    <source>
        <dbReference type="EMBL" id="MFK4442317.1"/>
    </source>
</evidence>
<comment type="similarity">
    <text evidence="2">Belongs to the prokaryotic sulfate-binding protein family.</text>
</comment>
<keyword evidence="5" id="KW-0574">Periplasm</keyword>
<keyword evidence="3" id="KW-0813">Transport</keyword>
<dbReference type="PANTHER" id="PTHR30368:SF2">
    <property type="entry name" value="SULFATE-BINDING PROTEIN"/>
    <property type="match status" value="1"/>
</dbReference>
<reference evidence="6 7" key="1">
    <citation type="submission" date="2024-11" db="EMBL/GenBank/DDBJ databases">
        <title>Using genomics to understand microbial adaptation to soil warming.</title>
        <authorList>
            <person name="Deangelis K.M. PhD."/>
        </authorList>
    </citation>
    <scope>NUCLEOTIDE SEQUENCE [LARGE SCALE GENOMIC DNA]</scope>
    <source>
        <strain evidence="6 7">GAS97</strain>
    </source>
</reference>
<dbReference type="SUPFAM" id="SSF53850">
    <property type="entry name" value="Periplasmic binding protein-like II"/>
    <property type="match status" value="1"/>
</dbReference>
<dbReference type="EMBL" id="JBIYDN010000006">
    <property type="protein sequence ID" value="MFK4442317.1"/>
    <property type="molecule type" value="Genomic_DNA"/>
</dbReference>
<dbReference type="NCBIfam" id="NF008022">
    <property type="entry name" value="PRK10752.1"/>
    <property type="match status" value="1"/>
</dbReference>
<dbReference type="InterPro" id="IPR005669">
    <property type="entry name" value="Thiosulph/SO4-bd"/>
</dbReference>
<evidence type="ECO:0000256" key="3">
    <source>
        <dbReference type="ARBA" id="ARBA00022448"/>
    </source>
</evidence>
<keyword evidence="7" id="KW-1185">Reference proteome</keyword>
<dbReference type="RefSeq" id="WP_404606523.1">
    <property type="nucleotide sequence ID" value="NZ_JBIYDN010000006.1"/>
</dbReference>
<dbReference type="Pfam" id="PF13531">
    <property type="entry name" value="SBP_bac_11"/>
    <property type="match status" value="1"/>
</dbReference>
<organism evidence="6 7">
    <name type="scientific">Caballeronia udeis</name>
    <dbReference type="NCBI Taxonomy" id="1232866"/>
    <lineage>
        <taxon>Bacteria</taxon>
        <taxon>Pseudomonadati</taxon>
        <taxon>Pseudomonadota</taxon>
        <taxon>Betaproteobacteria</taxon>
        <taxon>Burkholderiales</taxon>
        <taxon>Burkholderiaceae</taxon>
        <taxon>Caballeronia</taxon>
    </lineage>
</organism>
<comment type="caution">
    <text evidence="6">The sequence shown here is derived from an EMBL/GenBank/DDBJ whole genome shotgun (WGS) entry which is preliminary data.</text>
</comment>
<proteinExistence type="inferred from homology"/>
<protein>
    <submittedName>
        <fullName evidence="6">Sulfate/thiosulfate-binding protein</fullName>
    </submittedName>
</protein>
<dbReference type="Proteomes" id="UP001620514">
    <property type="component" value="Unassembled WGS sequence"/>
</dbReference>
<name>A0ABW8MJZ0_9BURK</name>
<keyword evidence="4" id="KW-0732">Signal</keyword>
<evidence type="ECO:0000256" key="1">
    <source>
        <dbReference type="ARBA" id="ARBA00004418"/>
    </source>
</evidence>
<sequence>MKPIPWLSVGAVAAVAVAVTLIGVKNVQGDVNRQILNVSYDPTRELYLRLDQQFVANYQRDNGVRLQVKQSHGGSSRQARSVIDGEQDADVVTLGLFTDIDALRKRGLIADGWQDRLPHHSQPYYSTIVFVVRRGNPKGIHDWPDLVKPGVEIITPDPRTSGNGKLSALAAWGATTTRGGTDAAAHAYLEALYRHTTRLDSGARGAAATFVVEKLGDVQLTWENEAIRELADTPGELEIVYPPVSILAEPYVAWVDRNVARHHSERYARAYLDYLFTDSAQEIAAQAGYRPVNAAIARKYADRLRPIKLFNVTDIAKSWDDANHKFFDENGVLDTVLGPAGAAAAEHAAVAIQKDGA</sequence>
<evidence type="ECO:0000256" key="2">
    <source>
        <dbReference type="ARBA" id="ARBA00006099"/>
    </source>
</evidence>
<dbReference type="Gene3D" id="3.40.190.10">
    <property type="entry name" value="Periplasmic binding protein-like II"/>
    <property type="match status" value="2"/>
</dbReference>
<dbReference type="PANTHER" id="PTHR30368">
    <property type="entry name" value="SULFATE-BINDING PROTEIN"/>
    <property type="match status" value="1"/>
</dbReference>
<evidence type="ECO:0000256" key="4">
    <source>
        <dbReference type="ARBA" id="ARBA00022729"/>
    </source>
</evidence>
<comment type="subcellular location">
    <subcellularLocation>
        <location evidence="1">Periplasm</location>
    </subcellularLocation>
</comment>
<dbReference type="CDD" id="cd01005">
    <property type="entry name" value="PBP2_CysP"/>
    <property type="match status" value="1"/>
</dbReference>
<gene>
    <name evidence="6" type="ORF">ABH943_002333</name>
</gene>
<evidence type="ECO:0000313" key="7">
    <source>
        <dbReference type="Proteomes" id="UP001620514"/>
    </source>
</evidence>
<dbReference type="NCBIfam" id="TIGR00971">
    <property type="entry name" value="3a0106s03"/>
    <property type="match status" value="1"/>
</dbReference>
<accession>A0ABW8MJZ0</accession>